<comment type="caution">
    <text evidence="2">The sequence shown here is derived from an EMBL/GenBank/DDBJ whole genome shotgun (WGS) entry which is preliminary data.</text>
</comment>
<keyword evidence="3" id="KW-1185">Reference proteome</keyword>
<evidence type="ECO:0000313" key="2">
    <source>
        <dbReference type="EMBL" id="KAB7493906.1"/>
    </source>
</evidence>
<dbReference type="OrthoDB" id="10381883at2759"/>
<sequence length="268" mass="31382">YDILLNEQLVAHETNALKFYDSCLNFLDGNENLKHEKVFPQDWKVDLPKSEITNWPSVHLTKTISNLIKRDLPILFDVEADVRKSNGSIKILPKIRISLFDEYQDHYDHKYCIDQFHRQMMKLNNEKEEKMPLIMVANYEKGNKPDDGKGMPENQTEAKVGKLKKNSTEEEIIDIDLNPLYQQYQECMNTIGLDLRMNRLESVLMESDLFAKGLKPLEKQSQIDKINWDSLLESLHGSRIEESQEMIKPGKCPVNVGRRKTFQKRRRS</sequence>
<organism evidence="2 3">
    <name type="scientific">Armadillidium nasatum</name>
    <dbReference type="NCBI Taxonomy" id="96803"/>
    <lineage>
        <taxon>Eukaryota</taxon>
        <taxon>Metazoa</taxon>
        <taxon>Ecdysozoa</taxon>
        <taxon>Arthropoda</taxon>
        <taxon>Crustacea</taxon>
        <taxon>Multicrustacea</taxon>
        <taxon>Malacostraca</taxon>
        <taxon>Eumalacostraca</taxon>
        <taxon>Peracarida</taxon>
        <taxon>Isopoda</taxon>
        <taxon>Oniscidea</taxon>
        <taxon>Crinocheta</taxon>
        <taxon>Armadillidiidae</taxon>
        <taxon>Armadillidium</taxon>
    </lineage>
</organism>
<protein>
    <submittedName>
        <fullName evidence="2">Uncharacterized protein</fullName>
    </submittedName>
</protein>
<proteinExistence type="predicted"/>
<feature type="region of interest" description="Disordered" evidence="1">
    <location>
        <begin position="143"/>
        <end position="163"/>
    </location>
</feature>
<evidence type="ECO:0000256" key="1">
    <source>
        <dbReference type="SAM" id="MobiDB-lite"/>
    </source>
</evidence>
<dbReference type="EMBL" id="SEYY01024766">
    <property type="protein sequence ID" value="KAB7493906.1"/>
    <property type="molecule type" value="Genomic_DNA"/>
</dbReference>
<reference evidence="2 3" key="1">
    <citation type="journal article" date="2019" name="PLoS Biol.">
        <title>Sex chromosomes control vertical transmission of feminizing Wolbachia symbionts in an isopod.</title>
        <authorList>
            <person name="Becking T."/>
            <person name="Chebbi M.A."/>
            <person name="Giraud I."/>
            <person name="Moumen B."/>
            <person name="Laverre T."/>
            <person name="Caubet Y."/>
            <person name="Peccoud J."/>
            <person name="Gilbert C."/>
            <person name="Cordaux R."/>
        </authorList>
    </citation>
    <scope>NUCLEOTIDE SEQUENCE [LARGE SCALE GENOMIC DNA]</scope>
    <source>
        <strain evidence="2">ANa2</strain>
        <tissue evidence="2">Whole body excluding digestive tract and cuticle</tissue>
    </source>
</reference>
<accession>A0A5N5SIR5</accession>
<dbReference type="Proteomes" id="UP000326759">
    <property type="component" value="Unassembled WGS sequence"/>
</dbReference>
<evidence type="ECO:0000313" key="3">
    <source>
        <dbReference type="Proteomes" id="UP000326759"/>
    </source>
</evidence>
<feature type="non-terminal residue" evidence="2">
    <location>
        <position position="1"/>
    </location>
</feature>
<name>A0A5N5SIR5_9CRUS</name>
<gene>
    <name evidence="2" type="ORF">Anas_00934</name>
</gene>
<dbReference type="AlphaFoldDB" id="A0A5N5SIR5"/>